<feature type="modified residue" description="Phosphohistidine" evidence="2">
    <location>
        <position position="59"/>
    </location>
</feature>
<dbReference type="AlphaFoldDB" id="G0ABZ3"/>
<dbReference type="EMBL" id="CP002745">
    <property type="protein sequence ID" value="AEK62190.1"/>
    <property type="molecule type" value="Genomic_DNA"/>
</dbReference>
<reference evidence="5 6" key="5">
    <citation type="journal article" date="2011" name="ISME J.">
        <title>Dual transcriptional profiling of a bacterial/fungal confrontation: Collimonas fungivorans versus Aspergillus niger.</title>
        <authorList>
            <person name="Mela F."/>
            <person name="Fritsche K."/>
            <person name="de Boer W."/>
            <person name="van Veen J.A."/>
            <person name="de Graaff L.H."/>
            <person name="van den Berg M."/>
            <person name="Leveau J.H."/>
        </authorList>
    </citation>
    <scope>NUCLEOTIDE SEQUENCE [LARGE SCALE GENOMIC DNA]</scope>
    <source>
        <strain evidence="5 6">Ter331</strain>
    </source>
</reference>
<dbReference type="Proteomes" id="UP000008392">
    <property type="component" value="Chromosome"/>
</dbReference>
<evidence type="ECO:0000259" key="4">
    <source>
        <dbReference type="PROSITE" id="PS50894"/>
    </source>
</evidence>
<dbReference type="SUPFAM" id="SSF47226">
    <property type="entry name" value="Histidine-containing phosphotransfer domain, HPT domain"/>
    <property type="match status" value="1"/>
</dbReference>
<feature type="domain" description="HPt" evidence="4">
    <location>
        <begin position="20"/>
        <end position="109"/>
    </location>
</feature>
<dbReference type="STRING" id="1005048.CFU_2363"/>
<evidence type="ECO:0000256" key="1">
    <source>
        <dbReference type="ARBA" id="ARBA00023012"/>
    </source>
</evidence>
<reference evidence="5 6" key="4">
    <citation type="journal article" date="2010" name="Environ. Microbiol.">
        <title>The bacterial genus Collimonas: mycophagy, weathering and other adaptive solutions to life in oligotrophic soil environments.</title>
        <authorList>
            <person name="Leveau J.H."/>
            <person name="Uroz S."/>
            <person name="de Boer W."/>
        </authorList>
    </citation>
    <scope>NUCLEOTIDE SEQUENCE [LARGE SCALE GENOMIC DNA]</scope>
    <source>
        <strain evidence="5 6">Ter331</strain>
    </source>
</reference>
<protein>
    <recommendedName>
        <fullName evidence="4">HPt domain-containing protein</fullName>
    </recommendedName>
</protein>
<reference evidence="5 6" key="2">
    <citation type="journal article" date="2006" name="J. Microbiol. Methods">
        <title>Genomic flank-sequencing of plasposon insertion sites for rapid identification of functional genes.</title>
        <authorList>
            <person name="Leveau J.H."/>
            <person name="Gerards S."/>
            <person name="Fritsche K."/>
            <person name="Zondag G."/>
            <person name="van Veen J.A."/>
        </authorList>
    </citation>
    <scope>NUCLEOTIDE SEQUENCE [LARGE SCALE GENOMIC DNA]</scope>
    <source>
        <strain evidence="5 6">Ter331</strain>
    </source>
</reference>
<organism evidence="5 6">
    <name type="scientific">Collimonas fungivorans (strain Ter331)</name>
    <dbReference type="NCBI Taxonomy" id="1005048"/>
    <lineage>
        <taxon>Bacteria</taxon>
        <taxon>Pseudomonadati</taxon>
        <taxon>Pseudomonadota</taxon>
        <taxon>Betaproteobacteria</taxon>
        <taxon>Burkholderiales</taxon>
        <taxon>Oxalobacteraceae</taxon>
        <taxon>Collimonas</taxon>
    </lineage>
</organism>
<sequence length="109" mass="11763">MDEMNKSKGSQPPPDPLLPLDESELGLDDLFLASARHDLAGIEQALASRDYSAVQQTTHRLKGAAMIFRMAAMVDATLHIEAVLNTGLAVDQAQLEAACAALRHQIELL</sequence>
<evidence type="ECO:0000313" key="6">
    <source>
        <dbReference type="Proteomes" id="UP000008392"/>
    </source>
</evidence>
<dbReference type="PROSITE" id="PS50894">
    <property type="entry name" value="HPT"/>
    <property type="match status" value="1"/>
</dbReference>
<dbReference type="GO" id="GO:0004672">
    <property type="term" value="F:protein kinase activity"/>
    <property type="evidence" value="ECO:0007669"/>
    <property type="project" value="UniProtKB-ARBA"/>
</dbReference>
<keyword evidence="2" id="KW-0597">Phosphoprotein</keyword>
<evidence type="ECO:0000256" key="2">
    <source>
        <dbReference type="PROSITE-ProRule" id="PRU00110"/>
    </source>
</evidence>
<dbReference type="InterPro" id="IPR036641">
    <property type="entry name" value="HPT_dom_sf"/>
</dbReference>
<dbReference type="GO" id="GO:0000160">
    <property type="term" value="P:phosphorelay signal transduction system"/>
    <property type="evidence" value="ECO:0007669"/>
    <property type="project" value="UniProtKB-KW"/>
</dbReference>
<keyword evidence="6" id="KW-1185">Reference proteome</keyword>
<evidence type="ECO:0000313" key="5">
    <source>
        <dbReference type="EMBL" id="AEK62190.1"/>
    </source>
</evidence>
<reference evidence="6" key="6">
    <citation type="submission" date="2011-05" db="EMBL/GenBank/DDBJ databases">
        <title>Complete sequence of Collimonas fungivorans Ter331.</title>
        <authorList>
            <person name="Leveau J.H."/>
        </authorList>
    </citation>
    <scope>NUCLEOTIDE SEQUENCE [LARGE SCALE GENOMIC DNA]</scope>
    <source>
        <strain evidence="6">Ter331</strain>
    </source>
</reference>
<dbReference type="HOGENOM" id="CLU_2179345_0_0_4"/>
<dbReference type="Gene3D" id="1.20.120.160">
    <property type="entry name" value="HPT domain"/>
    <property type="match status" value="1"/>
</dbReference>
<dbReference type="Pfam" id="PF01627">
    <property type="entry name" value="Hpt"/>
    <property type="match status" value="1"/>
</dbReference>
<dbReference type="InterPro" id="IPR008207">
    <property type="entry name" value="Sig_transdc_His_kin_Hpt_dom"/>
</dbReference>
<proteinExistence type="predicted"/>
<reference evidence="5 6" key="3">
    <citation type="journal article" date="2008" name="FEMS Microbiol. Ecol.">
        <title>Identification and characterization of genes underlying chitinolysis in Collimonas fungivorans Ter331.</title>
        <authorList>
            <person name="Fritsche K."/>
            <person name="de Boer W."/>
            <person name="Gerards S."/>
            <person name="van den Berg M."/>
            <person name="van Veen J.A."/>
            <person name="Leveau J.H."/>
        </authorList>
    </citation>
    <scope>NUCLEOTIDE SEQUENCE [LARGE SCALE GENOMIC DNA]</scope>
    <source>
        <strain evidence="5 6">Ter331</strain>
    </source>
</reference>
<dbReference type="KEGG" id="cfu:CFU_2363"/>
<keyword evidence="1" id="KW-0902">Two-component regulatory system</keyword>
<name>G0ABZ3_COLFT</name>
<feature type="region of interest" description="Disordered" evidence="3">
    <location>
        <begin position="1"/>
        <end position="20"/>
    </location>
</feature>
<reference evidence="5 6" key="1">
    <citation type="journal article" date="2004" name="Environ. Microbiol.">
        <title>Phylogeny-function analysis of (meta)genomic libraries: screening for expression of ribosomal RNA genes by large-insert library fluorescent in situ hybridization (LIL-FISH).</title>
        <authorList>
            <person name="Leveau J.H."/>
            <person name="Gerards S."/>
            <person name="de Boer W."/>
            <person name="van Veen J.A."/>
        </authorList>
    </citation>
    <scope>NUCLEOTIDE SEQUENCE [LARGE SCALE GENOMIC DNA]</scope>
    <source>
        <strain evidence="5 6">Ter331</strain>
    </source>
</reference>
<evidence type="ECO:0000256" key="3">
    <source>
        <dbReference type="SAM" id="MobiDB-lite"/>
    </source>
</evidence>
<accession>G0ABZ3</accession>
<gene>
    <name evidence="5" type="ordered locus">CFU_2363</name>
</gene>